<feature type="region of interest" description="Disordered" evidence="1">
    <location>
        <begin position="187"/>
        <end position="224"/>
    </location>
</feature>
<dbReference type="AlphaFoldDB" id="A0AAX3P9Q2"/>
<reference evidence="2" key="1">
    <citation type="submission" date="2023-02" db="EMBL/GenBank/DDBJ databases">
        <title>The sequence of Aeromonas hydrophila K533.</title>
        <authorList>
            <person name="Luo X."/>
        </authorList>
    </citation>
    <scope>NUCLEOTIDE SEQUENCE</scope>
    <source>
        <strain evidence="2">K533</strain>
    </source>
</reference>
<feature type="compositionally biased region" description="Polar residues" evidence="1">
    <location>
        <begin position="90"/>
        <end position="119"/>
    </location>
</feature>
<dbReference type="EMBL" id="CP118942">
    <property type="protein sequence ID" value="WEE27743.1"/>
    <property type="molecule type" value="Genomic_DNA"/>
</dbReference>
<feature type="region of interest" description="Disordered" evidence="1">
    <location>
        <begin position="87"/>
        <end position="119"/>
    </location>
</feature>
<evidence type="ECO:0000313" key="2">
    <source>
        <dbReference type="EMBL" id="WEE27743.1"/>
    </source>
</evidence>
<protein>
    <submittedName>
        <fullName evidence="2">Uncharacterized protein</fullName>
    </submittedName>
</protein>
<dbReference type="RefSeq" id="WP_275115791.1">
    <property type="nucleotide sequence ID" value="NZ_CP118942.1"/>
</dbReference>
<name>A0AAX3P9Q2_AERHY</name>
<gene>
    <name evidence="2" type="ORF">PY771_05335</name>
</gene>
<evidence type="ECO:0000256" key="1">
    <source>
        <dbReference type="SAM" id="MobiDB-lite"/>
    </source>
</evidence>
<sequence length="224" mass="23396">MGKGGGSNEIQETEAQRAAADVALEQWNLYNSDLKQYEDIFMNKVDDLNSGKEYDKLAGTAALGTAQSFGEARSGLADSLAAGGVDPTSGKYQSAMSNLETDQALSQTDTTNRAQSSQQDRYVAGLKDVVSIGAGQKAEALAGMGDVANTSLRKAASDAQLSFQDKQATAGLVGAVGGAALRKYGLKDAEKPDNSNAPSYLDGTKSLTDNKAYNPKANTYFGGR</sequence>
<evidence type="ECO:0000313" key="3">
    <source>
        <dbReference type="Proteomes" id="UP001214666"/>
    </source>
</evidence>
<proteinExistence type="predicted"/>
<dbReference type="Proteomes" id="UP001214666">
    <property type="component" value="Chromosome"/>
</dbReference>
<organism evidence="2 3">
    <name type="scientific">Aeromonas hydrophila</name>
    <dbReference type="NCBI Taxonomy" id="644"/>
    <lineage>
        <taxon>Bacteria</taxon>
        <taxon>Pseudomonadati</taxon>
        <taxon>Pseudomonadota</taxon>
        <taxon>Gammaproteobacteria</taxon>
        <taxon>Aeromonadales</taxon>
        <taxon>Aeromonadaceae</taxon>
        <taxon>Aeromonas</taxon>
    </lineage>
</organism>
<accession>A0AAX3P9Q2</accession>